<name>A0A0F8YYL7_9ZZZZ</name>
<evidence type="ECO:0000259" key="1">
    <source>
        <dbReference type="Pfam" id="PF21307"/>
    </source>
</evidence>
<gene>
    <name evidence="2" type="ORF">LCGC14_3098170</name>
</gene>
<feature type="non-terminal residue" evidence="2">
    <location>
        <position position="1"/>
    </location>
</feature>
<dbReference type="PANTHER" id="PTHR31084:SF0">
    <property type="entry name" value="ALPHA-L-FUCOSIDASE 2"/>
    <property type="match status" value="1"/>
</dbReference>
<reference evidence="2" key="1">
    <citation type="journal article" date="2015" name="Nature">
        <title>Complex archaea that bridge the gap between prokaryotes and eukaryotes.</title>
        <authorList>
            <person name="Spang A."/>
            <person name="Saw J.H."/>
            <person name="Jorgensen S.L."/>
            <person name="Zaremba-Niedzwiedzka K."/>
            <person name="Martijn J."/>
            <person name="Lind A.E."/>
            <person name="van Eijk R."/>
            <person name="Schleper C."/>
            <person name="Guy L."/>
            <person name="Ettema T.J."/>
        </authorList>
    </citation>
    <scope>NUCLEOTIDE SEQUENCE</scope>
</reference>
<comment type="caution">
    <text evidence="2">The sequence shown here is derived from an EMBL/GenBank/DDBJ whole genome shotgun (WGS) entry which is preliminary data.</text>
</comment>
<dbReference type="InterPro" id="IPR013780">
    <property type="entry name" value="Glyco_hydro_b"/>
</dbReference>
<dbReference type="InterPro" id="IPR008928">
    <property type="entry name" value="6-hairpin_glycosidase_sf"/>
</dbReference>
<dbReference type="PANTHER" id="PTHR31084">
    <property type="entry name" value="ALPHA-L-FUCOSIDASE 2"/>
    <property type="match status" value="1"/>
</dbReference>
<proteinExistence type="predicted"/>
<protein>
    <recommendedName>
        <fullName evidence="1">Alpha fucosidase A-like C-terminal domain-containing protein</fullName>
    </recommendedName>
</protein>
<dbReference type="InterPro" id="IPR049053">
    <property type="entry name" value="AFCA-like_C"/>
</dbReference>
<sequence>GGTSGIAEMLLQSQNGTIDLLPALPSAWNSGQVEGLRARGGVEVDVAWKDGKATAAVLRATLDGKHTLRAPKGQQIDGPKVVELKAGETYKVEFK</sequence>
<feature type="domain" description="Alpha fucosidase A-like C-terminal" evidence="1">
    <location>
        <begin position="12"/>
        <end position="94"/>
    </location>
</feature>
<dbReference type="GO" id="GO:0005975">
    <property type="term" value="P:carbohydrate metabolic process"/>
    <property type="evidence" value="ECO:0007669"/>
    <property type="project" value="InterPro"/>
</dbReference>
<dbReference type="Gene3D" id="2.60.40.1180">
    <property type="entry name" value="Golgi alpha-mannosidase II"/>
    <property type="match status" value="1"/>
</dbReference>
<dbReference type="SUPFAM" id="SSF48208">
    <property type="entry name" value="Six-hairpin glycosidases"/>
    <property type="match status" value="1"/>
</dbReference>
<evidence type="ECO:0000313" key="2">
    <source>
        <dbReference type="EMBL" id="KKK53101.1"/>
    </source>
</evidence>
<accession>A0A0F8YYL7</accession>
<organism evidence="2">
    <name type="scientific">marine sediment metagenome</name>
    <dbReference type="NCBI Taxonomy" id="412755"/>
    <lineage>
        <taxon>unclassified sequences</taxon>
        <taxon>metagenomes</taxon>
        <taxon>ecological metagenomes</taxon>
    </lineage>
</organism>
<dbReference type="EMBL" id="LAZR01066676">
    <property type="protein sequence ID" value="KKK53101.1"/>
    <property type="molecule type" value="Genomic_DNA"/>
</dbReference>
<dbReference type="Pfam" id="PF21307">
    <property type="entry name" value="Glyco_hydro_95_C"/>
    <property type="match status" value="1"/>
</dbReference>
<dbReference type="AlphaFoldDB" id="A0A0F8YYL7"/>
<dbReference type="GO" id="GO:0004560">
    <property type="term" value="F:alpha-L-fucosidase activity"/>
    <property type="evidence" value="ECO:0007669"/>
    <property type="project" value="TreeGrafter"/>
</dbReference>